<evidence type="ECO:0000256" key="10">
    <source>
        <dbReference type="SAM" id="Phobius"/>
    </source>
</evidence>
<dbReference type="EMBL" id="RHLK01000003">
    <property type="protein sequence ID" value="MVO99510.1"/>
    <property type="molecule type" value="Genomic_DNA"/>
</dbReference>
<evidence type="ECO:0000256" key="6">
    <source>
        <dbReference type="ARBA" id="ARBA00022958"/>
    </source>
</evidence>
<keyword evidence="2" id="KW-0813">Transport</keyword>
<evidence type="ECO:0000256" key="5">
    <source>
        <dbReference type="ARBA" id="ARBA00022692"/>
    </source>
</evidence>
<evidence type="ECO:0000256" key="9">
    <source>
        <dbReference type="ARBA" id="ARBA00023136"/>
    </source>
</evidence>
<feature type="transmembrane region" description="Helical" evidence="10">
    <location>
        <begin position="45"/>
        <end position="66"/>
    </location>
</feature>
<dbReference type="NCBIfam" id="TIGR00933">
    <property type="entry name" value="2a38"/>
    <property type="match status" value="1"/>
</dbReference>
<dbReference type="GO" id="GO:0015379">
    <property type="term" value="F:potassium:chloride symporter activity"/>
    <property type="evidence" value="ECO:0007669"/>
    <property type="project" value="InterPro"/>
</dbReference>
<evidence type="ECO:0000256" key="2">
    <source>
        <dbReference type="ARBA" id="ARBA00022448"/>
    </source>
</evidence>
<evidence type="ECO:0000256" key="4">
    <source>
        <dbReference type="ARBA" id="ARBA00022538"/>
    </source>
</evidence>
<feature type="transmembrane region" description="Helical" evidence="10">
    <location>
        <begin position="12"/>
        <end position="33"/>
    </location>
</feature>
<feature type="transmembrane region" description="Helical" evidence="10">
    <location>
        <begin position="133"/>
        <end position="154"/>
    </location>
</feature>
<comment type="caution">
    <text evidence="11">The sequence shown here is derived from an EMBL/GenBank/DDBJ whole genome shotgun (WGS) entry which is preliminary data.</text>
</comment>
<dbReference type="PANTHER" id="PTHR32024">
    <property type="entry name" value="TRK SYSTEM POTASSIUM UPTAKE PROTEIN TRKG-RELATED"/>
    <property type="match status" value="1"/>
</dbReference>
<dbReference type="OrthoDB" id="9810952at2"/>
<protein>
    <submittedName>
        <fullName evidence="11">Trk family potassium uptake protein</fullName>
    </submittedName>
</protein>
<keyword evidence="3" id="KW-1003">Cell membrane</keyword>
<dbReference type="GO" id="GO:0005886">
    <property type="term" value="C:plasma membrane"/>
    <property type="evidence" value="ECO:0007669"/>
    <property type="project" value="UniProtKB-SubCell"/>
</dbReference>
<name>A0A7X3JZ23_9BACL</name>
<feature type="transmembrane region" description="Helical" evidence="10">
    <location>
        <begin position="381"/>
        <end position="401"/>
    </location>
</feature>
<proteinExistence type="predicted"/>
<evidence type="ECO:0000313" key="11">
    <source>
        <dbReference type="EMBL" id="MVO99510.1"/>
    </source>
</evidence>
<dbReference type="InterPro" id="IPR004772">
    <property type="entry name" value="TrkH"/>
</dbReference>
<feature type="transmembrane region" description="Helical" evidence="10">
    <location>
        <begin position="354"/>
        <end position="375"/>
    </location>
</feature>
<dbReference type="AlphaFoldDB" id="A0A7X3JZ23"/>
<dbReference type="Pfam" id="PF02386">
    <property type="entry name" value="TrkH"/>
    <property type="match status" value="1"/>
</dbReference>
<dbReference type="PANTHER" id="PTHR32024:SF1">
    <property type="entry name" value="KTR SYSTEM POTASSIUM UPTAKE PROTEIN B"/>
    <property type="match status" value="1"/>
</dbReference>
<evidence type="ECO:0000256" key="1">
    <source>
        <dbReference type="ARBA" id="ARBA00004651"/>
    </source>
</evidence>
<accession>A0A7X3JZ23</accession>
<evidence type="ECO:0000313" key="12">
    <source>
        <dbReference type="Proteomes" id="UP000490800"/>
    </source>
</evidence>
<keyword evidence="12" id="KW-1185">Reference proteome</keyword>
<feature type="transmembrane region" description="Helical" evidence="10">
    <location>
        <begin position="78"/>
        <end position="102"/>
    </location>
</feature>
<feature type="transmembrane region" description="Helical" evidence="10">
    <location>
        <begin position="198"/>
        <end position="224"/>
    </location>
</feature>
<comment type="subcellular location">
    <subcellularLocation>
        <location evidence="1">Cell membrane</location>
        <topology evidence="1">Multi-pass membrane protein</topology>
    </subcellularLocation>
</comment>
<dbReference type="RefSeq" id="WP_157334505.1">
    <property type="nucleotide sequence ID" value="NZ_RHLK01000003.1"/>
</dbReference>
<keyword evidence="6" id="KW-0630">Potassium</keyword>
<organism evidence="11 12">
    <name type="scientific">Paenibacillus lutrae</name>
    <dbReference type="NCBI Taxonomy" id="2078573"/>
    <lineage>
        <taxon>Bacteria</taxon>
        <taxon>Bacillati</taxon>
        <taxon>Bacillota</taxon>
        <taxon>Bacilli</taxon>
        <taxon>Bacillales</taxon>
        <taxon>Paenibacillaceae</taxon>
        <taxon>Paenibacillus</taxon>
    </lineage>
</organism>
<dbReference type="InterPro" id="IPR003445">
    <property type="entry name" value="Cat_transpt"/>
</dbReference>
<sequence length="452" mass="48997">MARKKKKFLIRFTPPQILALGILTIILIGSVLLSLPAATVSGRPLAFLNAFFTATSAATVTGLTVVNTGAEFSLFGQLVILALVQVGGLGFMTMATLIALVLRKKISLRERLLLQEAMNQSSVEGIVRLIRKVLTYALIIELTGAVLFAIRWSFDMPLGKAIYFGVFHSISIFNNAGFDLFGSIPDSKGSLMEYVHDPFINLVAIALIVLGGIGFIVMVDLLDYKETRRLSLHSKVVLSATGLLILLGSIVIFIFEFTNPNTLQPLSFTSKLYASFFQSATTRSAGVNTIDIESMRQATQFFIIILMFIGAAPGSAGGGIKITTFAILVGAVYAMSRGREEIVFFRKRLAKDRLYKATTLTLLALFLIIIGTMALSVLERAPFLIIMFEITSAFGTAGMSLGLTSELSVPGKMLMAVLMFIGRLGPLTLAYALTPKGGKELYRYPEGKITIG</sequence>
<keyword evidence="4" id="KW-0633">Potassium transport</keyword>
<feature type="transmembrane region" description="Helical" evidence="10">
    <location>
        <begin position="236"/>
        <end position="255"/>
    </location>
</feature>
<keyword evidence="5 10" id="KW-0812">Transmembrane</keyword>
<feature type="transmembrane region" description="Helical" evidence="10">
    <location>
        <begin position="413"/>
        <end position="433"/>
    </location>
</feature>
<evidence type="ECO:0000256" key="8">
    <source>
        <dbReference type="ARBA" id="ARBA00023065"/>
    </source>
</evidence>
<feature type="transmembrane region" description="Helical" evidence="10">
    <location>
        <begin position="301"/>
        <end position="334"/>
    </location>
</feature>
<reference evidence="11 12" key="1">
    <citation type="journal article" date="2019" name="Microorganisms">
        <title>Paenibacillus lutrae sp. nov., A Chitinolytic Species Isolated from A River Otter in Castril Natural Park, Granada, Spain.</title>
        <authorList>
            <person name="Rodriguez M."/>
            <person name="Reina J.C."/>
            <person name="Bejar V."/>
            <person name="Llamas I."/>
        </authorList>
    </citation>
    <scope>NUCLEOTIDE SEQUENCE [LARGE SCALE GENOMIC DNA]</scope>
    <source>
        <strain evidence="11 12">N10</strain>
    </source>
</reference>
<evidence type="ECO:0000256" key="3">
    <source>
        <dbReference type="ARBA" id="ARBA00022475"/>
    </source>
</evidence>
<gene>
    <name evidence="11" type="ORF">EDM21_08205</name>
</gene>
<keyword evidence="7 10" id="KW-1133">Transmembrane helix</keyword>
<dbReference type="Proteomes" id="UP000490800">
    <property type="component" value="Unassembled WGS sequence"/>
</dbReference>
<evidence type="ECO:0000256" key="7">
    <source>
        <dbReference type="ARBA" id="ARBA00022989"/>
    </source>
</evidence>
<keyword evidence="9 10" id="KW-0472">Membrane</keyword>
<keyword evidence="8" id="KW-0406">Ion transport</keyword>